<feature type="transmembrane region" description="Helical" evidence="1">
    <location>
        <begin position="30"/>
        <end position="46"/>
    </location>
</feature>
<keyword evidence="1" id="KW-1133">Transmembrane helix</keyword>
<feature type="transmembrane region" description="Helical" evidence="1">
    <location>
        <begin position="228"/>
        <end position="246"/>
    </location>
</feature>
<feature type="transmembrane region" description="Helical" evidence="1">
    <location>
        <begin position="84"/>
        <end position="101"/>
    </location>
</feature>
<comment type="caution">
    <text evidence="2">The sequence shown here is derived from an EMBL/GenBank/DDBJ whole genome shotgun (WGS) entry which is preliminary data.</text>
</comment>
<accession>A0A7W8Y988</accession>
<dbReference type="Proteomes" id="UP000523863">
    <property type="component" value="Unassembled WGS sequence"/>
</dbReference>
<name>A0A7W8Y988_9MICC</name>
<keyword evidence="1" id="KW-0812">Transmembrane</keyword>
<evidence type="ECO:0000313" key="3">
    <source>
        <dbReference type="Proteomes" id="UP000523863"/>
    </source>
</evidence>
<reference evidence="2 3" key="1">
    <citation type="submission" date="2020-08" db="EMBL/GenBank/DDBJ databases">
        <title>Sequencing the genomes of 1000 actinobacteria strains.</title>
        <authorList>
            <person name="Klenk H.-P."/>
        </authorList>
    </citation>
    <scope>NUCLEOTIDE SEQUENCE [LARGE SCALE GENOMIC DNA]</scope>
    <source>
        <strain evidence="2 3">DSM 23694</strain>
    </source>
</reference>
<feature type="transmembrane region" description="Helical" evidence="1">
    <location>
        <begin position="147"/>
        <end position="164"/>
    </location>
</feature>
<proteinExistence type="predicted"/>
<feature type="transmembrane region" description="Helical" evidence="1">
    <location>
        <begin position="58"/>
        <end position="78"/>
    </location>
</feature>
<feature type="transmembrane region" description="Helical" evidence="1">
    <location>
        <begin position="196"/>
        <end position="216"/>
    </location>
</feature>
<feature type="transmembrane region" description="Helical" evidence="1">
    <location>
        <begin position="113"/>
        <end position="135"/>
    </location>
</feature>
<keyword evidence="1" id="KW-0472">Membrane</keyword>
<gene>
    <name evidence="2" type="ORF">BKA12_000105</name>
</gene>
<dbReference type="EMBL" id="JACHBL010000001">
    <property type="protein sequence ID" value="MBB5597025.1"/>
    <property type="molecule type" value="Genomic_DNA"/>
</dbReference>
<dbReference type="RefSeq" id="WP_183639847.1">
    <property type="nucleotide sequence ID" value="NZ_JACHBL010000001.1"/>
</dbReference>
<organism evidence="2 3">
    <name type="scientific">Neomicrococcus lactis</name>
    <dbReference type="NCBI Taxonomy" id="732241"/>
    <lineage>
        <taxon>Bacteria</taxon>
        <taxon>Bacillati</taxon>
        <taxon>Actinomycetota</taxon>
        <taxon>Actinomycetes</taxon>
        <taxon>Micrococcales</taxon>
        <taxon>Micrococcaceae</taxon>
        <taxon>Neomicrococcus</taxon>
    </lineage>
</organism>
<feature type="transmembrane region" description="Helical" evidence="1">
    <location>
        <begin position="171"/>
        <end position="190"/>
    </location>
</feature>
<dbReference type="AlphaFoldDB" id="A0A7W8Y988"/>
<evidence type="ECO:0000313" key="2">
    <source>
        <dbReference type="EMBL" id="MBB5597025.1"/>
    </source>
</evidence>
<sequence>MKTVTVASTAIASLVALVLSSYVDFTGNGAVFVGAVASSMVAIFAFSWPKISGIPSGLIMGFVTLVAGCGAIIASLNAPPREAMLYYVVFVVLGLALTFLVQLLRGTGASQRLYSVCAGAAASLIAASTSGWVAVDRLTPDDVNSPLTLLVAMGITAAILVGCIRWPDRIVAPLAIVISALVSGMAAIIFTTVTPWQAMFFAGIAAAITASCRAVLVAEGGPKSRLAAVAYGLTPIMLSGALVYFAERLVFG</sequence>
<evidence type="ECO:0000256" key="1">
    <source>
        <dbReference type="SAM" id="Phobius"/>
    </source>
</evidence>
<protein>
    <submittedName>
        <fullName evidence="2">Uncharacterized membrane protein HdeD (DUF308 family)</fullName>
    </submittedName>
</protein>
<keyword evidence="3" id="KW-1185">Reference proteome</keyword>